<comment type="caution">
    <text evidence="11">The sequence shown here is derived from an EMBL/GenBank/DDBJ whole genome shotgun (WGS) entry which is preliminary data.</text>
</comment>
<evidence type="ECO:0000259" key="9">
    <source>
        <dbReference type="PROSITE" id="PS50255"/>
    </source>
</evidence>
<comment type="similarity">
    <text evidence="1">Belongs to the flavoprotein pyridine nucleotide cytochrome reductase family.</text>
</comment>
<dbReference type="Gene3D" id="2.30.42.10">
    <property type="match status" value="1"/>
</dbReference>
<keyword evidence="12" id="KW-1185">Reference proteome</keyword>
<dbReference type="Proteomes" id="UP000835052">
    <property type="component" value="Unassembled WGS sequence"/>
</dbReference>
<evidence type="ECO:0000256" key="3">
    <source>
        <dbReference type="ARBA" id="ARBA00022723"/>
    </source>
</evidence>
<feature type="region of interest" description="Disordered" evidence="7">
    <location>
        <begin position="387"/>
        <end position="407"/>
    </location>
</feature>
<dbReference type="Gene3D" id="3.10.120.10">
    <property type="entry name" value="Cytochrome b5-like heme/steroid binding domain"/>
    <property type="match status" value="1"/>
</dbReference>
<dbReference type="InterPro" id="IPR039261">
    <property type="entry name" value="FNR_nucleotide-bd"/>
</dbReference>
<feature type="domain" description="FAD-binding FR-type" evidence="10">
    <location>
        <begin position="694"/>
        <end position="812"/>
    </location>
</feature>
<evidence type="ECO:0000259" key="10">
    <source>
        <dbReference type="PROSITE" id="PS51384"/>
    </source>
</evidence>
<reference evidence="11" key="1">
    <citation type="submission" date="2020-10" db="EMBL/GenBank/DDBJ databases">
        <authorList>
            <person name="Kikuchi T."/>
        </authorList>
    </citation>
    <scope>NUCLEOTIDE SEQUENCE</scope>
    <source>
        <strain evidence="11">NKZ352</strain>
    </source>
</reference>
<dbReference type="AlphaFoldDB" id="A0A8S1HI07"/>
<evidence type="ECO:0000313" key="11">
    <source>
        <dbReference type="EMBL" id="CAD6194777.1"/>
    </source>
</evidence>
<dbReference type="PANTHER" id="PTHR46237:SF1">
    <property type="entry name" value="CYTOCHROME B5 REDUCTASE 4"/>
    <property type="match status" value="1"/>
</dbReference>
<dbReference type="InterPro" id="IPR001199">
    <property type="entry name" value="Cyt_B5-like_heme/steroid-bd"/>
</dbReference>
<dbReference type="GO" id="GO:0046872">
    <property type="term" value="F:metal ion binding"/>
    <property type="evidence" value="ECO:0007669"/>
    <property type="project" value="UniProtKB-KW"/>
</dbReference>
<dbReference type="InterPro" id="IPR001478">
    <property type="entry name" value="PDZ"/>
</dbReference>
<organism evidence="11 12">
    <name type="scientific">Caenorhabditis auriculariae</name>
    <dbReference type="NCBI Taxonomy" id="2777116"/>
    <lineage>
        <taxon>Eukaryota</taxon>
        <taxon>Metazoa</taxon>
        <taxon>Ecdysozoa</taxon>
        <taxon>Nematoda</taxon>
        <taxon>Chromadorea</taxon>
        <taxon>Rhabditida</taxon>
        <taxon>Rhabditina</taxon>
        <taxon>Rhabditomorpha</taxon>
        <taxon>Rhabditoidea</taxon>
        <taxon>Rhabditidae</taxon>
        <taxon>Peloderinae</taxon>
        <taxon>Caenorhabditis</taxon>
    </lineage>
</organism>
<accession>A0A8S1HI07</accession>
<dbReference type="PRINTS" id="PR00406">
    <property type="entry name" value="CYTB5RDTASE"/>
</dbReference>
<dbReference type="Pfam" id="PF00175">
    <property type="entry name" value="NAD_binding_1"/>
    <property type="match status" value="1"/>
</dbReference>
<dbReference type="CDD" id="cd00136">
    <property type="entry name" value="PDZ_canonical"/>
    <property type="match status" value="1"/>
</dbReference>
<dbReference type="Pfam" id="PF00173">
    <property type="entry name" value="Cyt-b5"/>
    <property type="match status" value="1"/>
</dbReference>
<sequence>MSRSFAELVRSEDESLVEIRIFEQLQSDFDKSFGHLYQMMLKFANTGKNVEDLESFVRTTNDMAAAFSHSVFLGNCCSHRVSVLEKKLEKSDLERVRSDFISKCYDDAILKIHVLMNQMAEAHDSAGGIVLRSLKEAEESKMAKFAEMNYLSTVVQELEQRNKKLNQEIKDYKRRLLMEELKTKYLSTEMAGRVQQIELLQNTKLDVEEKTRVWKQLDTEMNVQKLKTVVISNRVANTDKTEVVNDTGSRAVKMGGIRSVFISKTKQNQGLGIEIMGGVDRCLPIIISNKLKGSVADASKLRIGDTIVAVNDRSLESATCSEATKILQEEAKKEFIWFLVSYVHVGSEEDLQLFEDDLVLRESAAKEAVDDLKTAEIWNDTALNSLPSASSDTSTDSSSRSGSSSFASSDDVFLRFLRLSWAHEQPRSQFIVCKTADWTKRVWSRESCSTAGQRLSRLGATDVQQGTSEKKRLQSVDDVELSRHNKRSDCWIHIFGQVYDVTPYLEFHPGGVDELMRAAGRDGTPLFNQYHAWVNYESMLKSCLVGRFSGNLSNLKPCDPPTTTEDFVPTSSNFLSVGAIAQPPLNRSRFGAKIESFSNGVKLVSDEWMEIQQQNVVVSSGDSFRVLVRPFDKPPMEFIWKNAKKFLGGRYYRVAVISKGVEITFLSSEEPEQNEDLAKVLDDFSCDVQRRPGVSYHTCEIISKQRLTHDVFLYELDLPPATFFRIPCGHHVSVKVRKGGATLYRPYTPIMNDRCSAVGNDSEETHGPGSPSSKTHLFLKIYNDGICTPSLEALAVGDRLELSDPIGTRDFVGWMSDAQVAVFLAAGSGITPMVDLVQQRRKRQREINAQTFVVLFNKTEKDLFTRSEVDWTVPSWSTNVEEGFFVRDVLSVPSDRNDELYDVGRVHADLLIRLGIEKSSQASRKAFICGPDGFIVAAKEALEEVGFAPDSIHVFNG</sequence>
<keyword evidence="2" id="KW-0349">Heme</keyword>
<dbReference type="SUPFAM" id="SSF52343">
    <property type="entry name" value="Ferredoxin reductase-like, C-terminal NADP-linked domain"/>
    <property type="match status" value="1"/>
</dbReference>
<dbReference type="PROSITE" id="PS50106">
    <property type="entry name" value="PDZ"/>
    <property type="match status" value="1"/>
</dbReference>
<dbReference type="PROSITE" id="PS00191">
    <property type="entry name" value="CYTOCHROME_B5_1"/>
    <property type="match status" value="1"/>
</dbReference>
<evidence type="ECO:0008006" key="13">
    <source>
        <dbReference type="Google" id="ProtNLM"/>
    </source>
</evidence>
<dbReference type="CDD" id="cd06183">
    <property type="entry name" value="cyt_b5_reduct_like"/>
    <property type="match status" value="1"/>
</dbReference>
<keyword evidence="5" id="KW-0408">Iron</keyword>
<dbReference type="Gene3D" id="3.40.50.80">
    <property type="entry name" value="Nucleotide-binding domain of ferredoxin-NADP reductase (FNR) module"/>
    <property type="match status" value="1"/>
</dbReference>
<feature type="compositionally biased region" description="Low complexity" evidence="7">
    <location>
        <begin position="388"/>
        <end position="407"/>
    </location>
</feature>
<proteinExistence type="inferred from homology"/>
<evidence type="ECO:0000256" key="7">
    <source>
        <dbReference type="SAM" id="MobiDB-lite"/>
    </source>
</evidence>
<dbReference type="PROSITE" id="PS50255">
    <property type="entry name" value="CYTOCHROME_B5_2"/>
    <property type="match status" value="1"/>
</dbReference>
<feature type="coiled-coil region" evidence="6">
    <location>
        <begin position="148"/>
        <end position="182"/>
    </location>
</feature>
<dbReference type="InterPro" id="IPR008333">
    <property type="entry name" value="Cbr1-like_FAD-bd_dom"/>
</dbReference>
<dbReference type="SMART" id="SM00228">
    <property type="entry name" value="PDZ"/>
    <property type="match status" value="1"/>
</dbReference>
<dbReference type="EMBL" id="CAJGYM010000047">
    <property type="protein sequence ID" value="CAD6194777.1"/>
    <property type="molecule type" value="Genomic_DNA"/>
</dbReference>
<name>A0A8S1HI07_9PELO</name>
<dbReference type="SUPFAM" id="SSF55856">
    <property type="entry name" value="Cytochrome b5-like heme/steroid binding domain"/>
    <property type="match status" value="1"/>
</dbReference>
<gene>
    <name evidence="11" type="ORF">CAUJ_LOCUS10696</name>
</gene>
<dbReference type="Gene3D" id="2.40.30.10">
    <property type="entry name" value="Translation factors"/>
    <property type="match status" value="1"/>
</dbReference>
<keyword evidence="4" id="KW-0560">Oxidoreductase</keyword>
<evidence type="ECO:0000256" key="5">
    <source>
        <dbReference type="ARBA" id="ARBA00023004"/>
    </source>
</evidence>
<dbReference type="InterPro" id="IPR051872">
    <property type="entry name" value="Cytochrome_b5/Flavoprotein_Rdt"/>
</dbReference>
<dbReference type="GO" id="GO:0006801">
    <property type="term" value="P:superoxide metabolic process"/>
    <property type="evidence" value="ECO:0007669"/>
    <property type="project" value="TreeGrafter"/>
</dbReference>
<dbReference type="InterPro" id="IPR017938">
    <property type="entry name" value="Riboflavin_synthase-like_b-brl"/>
</dbReference>
<protein>
    <recommendedName>
        <fullName evidence="13">Cytochrome-b5 reductase</fullName>
    </recommendedName>
</protein>
<evidence type="ECO:0000256" key="1">
    <source>
        <dbReference type="ARBA" id="ARBA00006105"/>
    </source>
</evidence>
<evidence type="ECO:0000256" key="2">
    <source>
        <dbReference type="ARBA" id="ARBA00022617"/>
    </source>
</evidence>
<evidence type="ECO:0000256" key="6">
    <source>
        <dbReference type="SAM" id="Coils"/>
    </source>
</evidence>
<feature type="domain" description="Cytochrome b5 heme-binding" evidence="9">
    <location>
        <begin position="473"/>
        <end position="549"/>
    </location>
</feature>
<dbReference type="SMART" id="SM01117">
    <property type="entry name" value="Cyt-b5"/>
    <property type="match status" value="1"/>
</dbReference>
<dbReference type="GO" id="GO:0020037">
    <property type="term" value="F:heme binding"/>
    <property type="evidence" value="ECO:0007669"/>
    <property type="project" value="InterPro"/>
</dbReference>
<dbReference type="OrthoDB" id="432299at2759"/>
<keyword evidence="3" id="KW-0479">Metal-binding</keyword>
<dbReference type="GO" id="GO:0005783">
    <property type="term" value="C:endoplasmic reticulum"/>
    <property type="evidence" value="ECO:0007669"/>
    <property type="project" value="TreeGrafter"/>
</dbReference>
<evidence type="ECO:0000256" key="4">
    <source>
        <dbReference type="ARBA" id="ARBA00023002"/>
    </source>
</evidence>
<dbReference type="SUPFAM" id="SSF50156">
    <property type="entry name" value="PDZ domain-like"/>
    <property type="match status" value="1"/>
</dbReference>
<dbReference type="InterPro" id="IPR001433">
    <property type="entry name" value="OxRdtase_FAD/NAD-bd"/>
</dbReference>
<dbReference type="GO" id="GO:0004128">
    <property type="term" value="F:cytochrome-b5 reductase activity, acting on NAD(P)H"/>
    <property type="evidence" value="ECO:0007669"/>
    <property type="project" value="TreeGrafter"/>
</dbReference>
<dbReference type="InterPro" id="IPR018506">
    <property type="entry name" value="Cyt_B5_heme-BS"/>
</dbReference>
<feature type="domain" description="PDZ" evidence="8">
    <location>
        <begin position="259"/>
        <end position="329"/>
    </location>
</feature>
<evidence type="ECO:0000259" key="8">
    <source>
        <dbReference type="PROSITE" id="PS50106"/>
    </source>
</evidence>
<dbReference type="InterPro" id="IPR036400">
    <property type="entry name" value="Cyt_B5-like_heme/steroid_sf"/>
</dbReference>
<evidence type="ECO:0000313" key="12">
    <source>
        <dbReference type="Proteomes" id="UP000835052"/>
    </source>
</evidence>
<dbReference type="PROSITE" id="PS51384">
    <property type="entry name" value="FAD_FR"/>
    <property type="match status" value="1"/>
</dbReference>
<dbReference type="Pfam" id="PF00970">
    <property type="entry name" value="FAD_binding_6"/>
    <property type="match status" value="1"/>
</dbReference>
<keyword evidence="6" id="KW-0175">Coiled coil</keyword>
<dbReference type="FunFam" id="3.10.120.10:FF:000001">
    <property type="entry name" value="Cytochrome b5 reductase 4"/>
    <property type="match status" value="1"/>
</dbReference>
<dbReference type="InterPro" id="IPR036034">
    <property type="entry name" value="PDZ_sf"/>
</dbReference>
<dbReference type="SUPFAM" id="SSF63380">
    <property type="entry name" value="Riboflavin synthase domain-like"/>
    <property type="match status" value="1"/>
</dbReference>
<dbReference type="Pfam" id="PF00595">
    <property type="entry name" value="PDZ"/>
    <property type="match status" value="1"/>
</dbReference>
<dbReference type="PANTHER" id="PTHR46237">
    <property type="entry name" value="CYTOCHROME B5 REDUCTASE 4 FAMILY MEMBER"/>
    <property type="match status" value="1"/>
</dbReference>
<dbReference type="InterPro" id="IPR017927">
    <property type="entry name" value="FAD-bd_FR_type"/>
</dbReference>